<comment type="caution">
    <text evidence="2">The sequence shown here is derived from an EMBL/GenBank/DDBJ whole genome shotgun (WGS) entry which is preliminary data.</text>
</comment>
<reference evidence="2" key="1">
    <citation type="journal article" date="2016" name="Insect Biochem. Mol. Biol.">
        <title>Multifaceted biological insights from a draft genome sequence of the tobacco hornworm moth, Manduca sexta.</title>
        <authorList>
            <person name="Kanost M.R."/>
            <person name="Arrese E.L."/>
            <person name="Cao X."/>
            <person name="Chen Y.R."/>
            <person name="Chellapilla S."/>
            <person name="Goldsmith M.R."/>
            <person name="Grosse-Wilde E."/>
            <person name="Heckel D.G."/>
            <person name="Herndon N."/>
            <person name="Jiang H."/>
            <person name="Papanicolaou A."/>
            <person name="Qu J."/>
            <person name="Soulages J.L."/>
            <person name="Vogel H."/>
            <person name="Walters J."/>
            <person name="Waterhouse R.M."/>
            <person name="Ahn S.J."/>
            <person name="Almeida F.C."/>
            <person name="An C."/>
            <person name="Aqrawi P."/>
            <person name="Bretschneider A."/>
            <person name="Bryant W.B."/>
            <person name="Bucks S."/>
            <person name="Chao H."/>
            <person name="Chevignon G."/>
            <person name="Christen J.M."/>
            <person name="Clarke D.F."/>
            <person name="Dittmer N.T."/>
            <person name="Ferguson L.C.F."/>
            <person name="Garavelou S."/>
            <person name="Gordon K.H.J."/>
            <person name="Gunaratna R.T."/>
            <person name="Han Y."/>
            <person name="Hauser F."/>
            <person name="He Y."/>
            <person name="Heidel-Fischer H."/>
            <person name="Hirsh A."/>
            <person name="Hu Y."/>
            <person name="Jiang H."/>
            <person name="Kalra D."/>
            <person name="Klinner C."/>
            <person name="Konig C."/>
            <person name="Kovar C."/>
            <person name="Kroll A.R."/>
            <person name="Kuwar S.S."/>
            <person name="Lee S.L."/>
            <person name="Lehman R."/>
            <person name="Li K."/>
            <person name="Li Z."/>
            <person name="Liang H."/>
            <person name="Lovelace S."/>
            <person name="Lu Z."/>
            <person name="Mansfield J.H."/>
            <person name="McCulloch K.J."/>
            <person name="Mathew T."/>
            <person name="Morton B."/>
            <person name="Muzny D.M."/>
            <person name="Neunemann D."/>
            <person name="Ongeri F."/>
            <person name="Pauchet Y."/>
            <person name="Pu L.L."/>
            <person name="Pyrousis I."/>
            <person name="Rao X.J."/>
            <person name="Redding A."/>
            <person name="Roesel C."/>
            <person name="Sanchez-Gracia A."/>
            <person name="Schaack S."/>
            <person name="Shukla A."/>
            <person name="Tetreau G."/>
            <person name="Wang Y."/>
            <person name="Xiong G.H."/>
            <person name="Traut W."/>
            <person name="Walsh T.K."/>
            <person name="Worley K.C."/>
            <person name="Wu D."/>
            <person name="Wu W."/>
            <person name="Wu Y.Q."/>
            <person name="Zhang X."/>
            <person name="Zou Z."/>
            <person name="Zucker H."/>
            <person name="Briscoe A.D."/>
            <person name="Burmester T."/>
            <person name="Clem R.J."/>
            <person name="Feyereisen R."/>
            <person name="Grimmelikhuijzen C.J.P."/>
            <person name="Hamodrakas S.J."/>
            <person name="Hansson B.S."/>
            <person name="Huguet E."/>
            <person name="Jermiin L.S."/>
            <person name="Lan Q."/>
            <person name="Lehman H.K."/>
            <person name="Lorenzen M."/>
            <person name="Merzendorfer H."/>
            <person name="Michalopoulos I."/>
            <person name="Morton D.B."/>
            <person name="Muthukrishnan S."/>
            <person name="Oakeshott J.G."/>
            <person name="Palmer W."/>
            <person name="Park Y."/>
            <person name="Passarelli A.L."/>
            <person name="Rozas J."/>
            <person name="Schwartz L.M."/>
            <person name="Smith W."/>
            <person name="Southgate A."/>
            <person name="Vilcinskas A."/>
            <person name="Vogt R."/>
            <person name="Wang P."/>
            <person name="Werren J."/>
            <person name="Yu X.Q."/>
            <person name="Zhou J.J."/>
            <person name="Brown S.J."/>
            <person name="Scherer S.E."/>
            <person name="Richards S."/>
            <person name="Blissard G.W."/>
        </authorList>
    </citation>
    <scope>NUCLEOTIDE SEQUENCE</scope>
</reference>
<accession>A0A922D1M2</accession>
<sequence length="157" mass="17828">MSSTTRQPSRGSTSGSHVRKLRYRTILHNLCTLEKEDDNVDKIEQTANAVREAQMLLNEGAVDERVKHPGEGYLASRVLRATSDLALRCSETITGNANLYDKHELALHINKHPSFWEFMLPREVPTQAYLFGTFAPTPPEQRPHAPRRRVERQKAAP</sequence>
<dbReference type="EMBL" id="JH669910">
    <property type="protein sequence ID" value="KAG6465859.1"/>
    <property type="molecule type" value="Genomic_DNA"/>
</dbReference>
<name>A0A922D1M2_MANSE</name>
<reference evidence="2" key="2">
    <citation type="submission" date="2020-12" db="EMBL/GenBank/DDBJ databases">
        <authorList>
            <person name="Kanost M."/>
        </authorList>
    </citation>
    <scope>NUCLEOTIDE SEQUENCE</scope>
</reference>
<organism evidence="2 3">
    <name type="scientific">Manduca sexta</name>
    <name type="common">Tobacco hawkmoth</name>
    <name type="synonym">Tobacco hornworm</name>
    <dbReference type="NCBI Taxonomy" id="7130"/>
    <lineage>
        <taxon>Eukaryota</taxon>
        <taxon>Metazoa</taxon>
        <taxon>Ecdysozoa</taxon>
        <taxon>Arthropoda</taxon>
        <taxon>Hexapoda</taxon>
        <taxon>Insecta</taxon>
        <taxon>Pterygota</taxon>
        <taxon>Neoptera</taxon>
        <taxon>Endopterygota</taxon>
        <taxon>Lepidoptera</taxon>
        <taxon>Glossata</taxon>
        <taxon>Ditrysia</taxon>
        <taxon>Bombycoidea</taxon>
        <taxon>Sphingidae</taxon>
        <taxon>Sphinginae</taxon>
        <taxon>Sphingini</taxon>
        <taxon>Manduca</taxon>
    </lineage>
</organism>
<evidence type="ECO:0000256" key="1">
    <source>
        <dbReference type="SAM" id="MobiDB-lite"/>
    </source>
</evidence>
<evidence type="ECO:0000313" key="3">
    <source>
        <dbReference type="Proteomes" id="UP000791440"/>
    </source>
</evidence>
<keyword evidence="3" id="KW-1185">Reference proteome</keyword>
<dbReference type="AlphaFoldDB" id="A0A922D1M2"/>
<protein>
    <submittedName>
        <fullName evidence="2">Uncharacterized protein</fullName>
    </submittedName>
</protein>
<feature type="non-terminal residue" evidence="2">
    <location>
        <position position="157"/>
    </location>
</feature>
<proteinExistence type="predicted"/>
<dbReference type="Proteomes" id="UP000791440">
    <property type="component" value="Unassembled WGS sequence"/>
</dbReference>
<evidence type="ECO:0000313" key="2">
    <source>
        <dbReference type="EMBL" id="KAG6465859.1"/>
    </source>
</evidence>
<feature type="region of interest" description="Disordered" evidence="1">
    <location>
        <begin position="134"/>
        <end position="157"/>
    </location>
</feature>
<gene>
    <name evidence="2" type="ORF">O3G_MSEX015445</name>
</gene>